<protein>
    <submittedName>
        <fullName evidence="2">Uncharacterized protein</fullName>
    </submittedName>
</protein>
<reference evidence="2 3" key="1">
    <citation type="submission" date="2024-01" db="EMBL/GenBank/DDBJ databases">
        <title>The genomes of 5 underutilized Papilionoideae crops provide insights into root nodulation and disease resistanc.</title>
        <authorList>
            <person name="Yuan L."/>
        </authorList>
    </citation>
    <scope>NUCLEOTIDE SEQUENCE [LARGE SCALE GENOMIC DNA]</scope>
    <source>
        <strain evidence="2">ZHUSHIDOU_FW_LH</strain>
        <tissue evidence="2">Leaf</tissue>
    </source>
</reference>
<proteinExistence type="predicted"/>
<accession>A0AAN9J377</accession>
<sequence length="386" mass="43412">MEGDDFISRHLMRGEVGGVSSGTSKRKRHKLDEGDGKNQNNSQRKIRYRRTSRADKLEISELPNIVLEDVTNVIPLSDCQGTNSQPKVRYRRTSRADKLEISELPNIVLEDVTNLIPLSYCQGELNHYSRTLQSITDARSIQNDENSLSPDTTACNRSLVKGPLGNEKKLTYKSVNKIIRDLSNQFSVTEGCVANCKVDVVDGKWVMAETNSRFDDSQTNARFDDNQPLPVSRKLYHIAIIKSGKDLTMEKCIGESSLFEKRHGGKVNIDPLNFRGGDKDDVNITNYCTGIFCGVGQKIQYSEICNSVKYKIEIKEGKKIMTEASNTTVREGEFDDFITPDNSYKRKAITISTQELEDIVGLSEFQTPQMSSSKGMVDIKLEKDKN</sequence>
<name>A0AAN9J377_CROPI</name>
<evidence type="ECO:0000313" key="3">
    <source>
        <dbReference type="Proteomes" id="UP001372338"/>
    </source>
</evidence>
<organism evidence="2 3">
    <name type="scientific">Crotalaria pallida</name>
    <name type="common">Smooth rattlebox</name>
    <name type="synonym">Crotalaria striata</name>
    <dbReference type="NCBI Taxonomy" id="3830"/>
    <lineage>
        <taxon>Eukaryota</taxon>
        <taxon>Viridiplantae</taxon>
        <taxon>Streptophyta</taxon>
        <taxon>Embryophyta</taxon>
        <taxon>Tracheophyta</taxon>
        <taxon>Spermatophyta</taxon>
        <taxon>Magnoliopsida</taxon>
        <taxon>eudicotyledons</taxon>
        <taxon>Gunneridae</taxon>
        <taxon>Pentapetalae</taxon>
        <taxon>rosids</taxon>
        <taxon>fabids</taxon>
        <taxon>Fabales</taxon>
        <taxon>Fabaceae</taxon>
        <taxon>Papilionoideae</taxon>
        <taxon>50 kb inversion clade</taxon>
        <taxon>genistoids sensu lato</taxon>
        <taxon>core genistoids</taxon>
        <taxon>Crotalarieae</taxon>
        <taxon>Crotalaria</taxon>
    </lineage>
</organism>
<keyword evidence="3" id="KW-1185">Reference proteome</keyword>
<evidence type="ECO:0000256" key="1">
    <source>
        <dbReference type="SAM" id="MobiDB-lite"/>
    </source>
</evidence>
<comment type="caution">
    <text evidence="2">The sequence shown here is derived from an EMBL/GenBank/DDBJ whole genome shotgun (WGS) entry which is preliminary data.</text>
</comment>
<dbReference type="Proteomes" id="UP001372338">
    <property type="component" value="Unassembled WGS sequence"/>
</dbReference>
<gene>
    <name evidence="2" type="ORF">RIF29_04155</name>
</gene>
<evidence type="ECO:0000313" key="2">
    <source>
        <dbReference type="EMBL" id="KAK7290034.1"/>
    </source>
</evidence>
<feature type="region of interest" description="Disordered" evidence="1">
    <location>
        <begin position="1"/>
        <end position="49"/>
    </location>
</feature>
<dbReference type="AlphaFoldDB" id="A0AAN9J377"/>
<dbReference type="EMBL" id="JAYWIO010000001">
    <property type="protein sequence ID" value="KAK7290034.1"/>
    <property type="molecule type" value="Genomic_DNA"/>
</dbReference>